<evidence type="ECO:0000256" key="1">
    <source>
        <dbReference type="ARBA" id="ARBA00006484"/>
    </source>
</evidence>
<dbReference type="STRING" id="578458.D8PSK6"/>
<name>D8PSK6_SCHCM</name>
<dbReference type="Proteomes" id="UP000007431">
    <property type="component" value="Unassembled WGS sequence"/>
</dbReference>
<comment type="similarity">
    <text evidence="1 4">Belongs to the short-chain dehydrogenases/reductases (SDR) family.</text>
</comment>
<dbReference type="HOGENOM" id="CLU_010194_2_10_1"/>
<evidence type="ECO:0000313" key="6">
    <source>
        <dbReference type="Proteomes" id="UP000007431"/>
    </source>
</evidence>
<dbReference type="GO" id="GO:0016616">
    <property type="term" value="F:oxidoreductase activity, acting on the CH-OH group of donors, NAD or NADP as acceptor"/>
    <property type="evidence" value="ECO:0007669"/>
    <property type="project" value="UniProtKB-ARBA"/>
</dbReference>
<organism evidence="6">
    <name type="scientific">Schizophyllum commune (strain H4-8 / FGSC 9210)</name>
    <name type="common">Split gill fungus</name>
    <dbReference type="NCBI Taxonomy" id="578458"/>
    <lineage>
        <taxon>Eukaryota</taxon>
        <taxon>Fungi</taxon>
        <taxon>Dikarya</taxon>
        <taxon>Basidiomycota</taxon>
        <taxon>Agaricomycotina</taxon>
        <taxon>Agaricomycetes</taxon>
        <taxon>Agaricomycetidae</taxon>
        <taxon>Agaricales</taxon>
        <taxon>Schizophyllaceae</taxon>
        <taxon>Schizophyllum</taxon>
    </lineage>
</organism>
<dbReference type="EMBL" id="GL377303">
    <property type="protein sequence ID" value="EFJ01159.1"/>
    <property type="molecule type" value="Genomic_DNA"/>
</dbReference>
<evidence type="ECO:0000256" key="3">
    <source>
        <dbReference type="ARBA" id="ARBA00023002"/>
    </source>
</evidence>
<dbReference type="VEuPathDB" id="FungiDB:SCHCODRAFT_02605752"/>
<dbReference type="PROSITE" id="PS00061">
    <property type="entry name" value="ADH_SHORT"/>
    <property type="match status" value="1"/>
</dbReference>
<dbReference type="PRINTS" id="PR00080">
    <property type="entry name" value="SDRFAMILY"/>
</dbReference>
<keyword evidence="2" id="KW-0521">NADP</keyword>
<dbReference type="RefSeq" id="XP_003036061.1">
    <property type="nucleotide sequence ID" value="XM_003036015.1"/>
</dbReference>
<dbReference type="PANTHER" id="PTHR42901">
    <property type="entry name" value="ALCOHOL DEHYDROGENASE"/>
    <property type="match status" value="1"/>
</dbReference>
<sequence length="272" mass="29164">MSVFNTSRLHGKTVIVTGASAGIGAATAILFAKAGSNVILVARREDALKKIQDECVAAHQEAGVSAGGKFASVKLDVSDRSQIAQFWDKVPSELRDVDILVNNAGFVLGVEKVGEIAESDIESMFSTNVFGLIAMTQLLVNHFKQKNSGHIINLGSVAGREPYAGGSIYTATKHAVHAFTASMMRELVSTPIRTTEIQPGMVETEFSIIRYRGDKSAADKVYEGLQPLTGIDIAEEIVWAAARPPHVNIAEVFVLPVNQASATINYRPGLQK</sequence>
<dbReference type="OMA" id="WRWMWET"/>
<dbReference type="Gene3D" id="3.40.50.720">
    <property type="entry name" value="NAD(P)-binding Rossmann-like Domain"/>
    <property type="match status" value="1"/>
</dbReference>
<keyword evidence="3" id="KW-0560">Oxidoreductase</keyword>
<evidence type="ECO:0000256" key="4">
    <source>
        <dbReference type="RuleBase" id="RU000363"/>
    </source>
</evidence>
<dbReference type="InParanoid" id="D8PSK6"/>
<evidence type="ECO:0008006" key="7">
    <source>
        <dbReference type="Google" id="ProtNLM"/>
    </source>
</evidence>
<accession>D8PSK6</accession>
<proteinExistence type="inferred from homology"/>
<dbReference type="KEGG" id="scm:SCHCO_02605752"/>
<dbReference type="OrthoDB" id="6251714at2759"/>
<gene>
    <name evidence="5" type="ORF">SCHCODRAFT_51654</name>
</gene>
<dbReference type="AlphaFoldDB" id="D8PSK6"/>
<dbReference type="Pfam" id="PF00106">
    <property type="entry name" value="adh_short"/>
    <property type="match status" value="1"/>
</dbReference>
<keyword evidence="6" id="KW-1185">Reference proteome</keyword>
<evidence type="ECO:0000256" key="2">
    <source>
        <dbReference type="ARBA" id="ARBA00022857"/>
    </source>
</evidence>
<dbReference type="PANTHER" id="PTHR42901:SF1">
    <property type="entry name" value="ALCOHOL DEHYDROGENASE"/>
    <property type="match status" value="1"/>
</dbReference>
<dbReference type="InterPro" id="IPR002347">
    <property type="entry name" value="SDR_fam"/>
</dbReference>
<dbReference type="FunCoup" id="D8PSK6">
    <property type="interactions" value="58"/>
</dbReference>
<reference evidence="5 6" key="1">
    <citation type="journal article" date="2010" name="Nat. Biotechnol.">
        <title>Genome sequence of the model mushroom Schizophyllum commune.</title>
        <authorList>
            <person name="Ohm R.A."/>
            <person name="de Jong J.F."/>
            <person name="Lugones L.G."/>
            <person name="Aerts A."/>
            <person name="Kothe E."/>
            <person name="Stajich J.E."/>
            <person name="de Vries R.P."/>
            <person name="Record E."/>
            <person name="Levasseur A."/>
            <person name="Baker S.E."/>
            <person name="Bartholomew K.A."/>
            <person name="Coutinho P.M."/>
            <person name="Erdmann S."/>
            <person name="Fowler T.J."/>
            <person name="Gathman A.C."/>
            <person name="Lombard V."/>
            <person name="Henrissat B."/>
            <person name="Knabe N."/>
            <person name="Kuees U."/>
            <person name="Lilly W.W."/>
            <person name="Lindquist E."/>
            <person name="Lucas S."/>
            <person name="Magnuson J.K."/>
            <person name="Piumi F."/>
            <person name="Raudaskoski M."/>
            <person name="Salamov A."/>
            <person name="Schmutz J."/>
            <person name="Schwarze F.W.M.R."/>
            <person name="vanKuyk P.A."/>
            <person name="Horton J.S."/>
            <person name="Grigoriev I.V."/>
            <person name="Woesten H.A.B."/>
        </authorList>
    </citation>
    <scope>NUCLEOTIDE SEQUENCE [LARGE SCALE GENOMIC DNA]</scope>
    <source>
        <strain evidence="6">H4-8 / FGSC 9210</strain>
    </source>
</reference>
<dbReference type="PRINTS" id="PR00081">
    <property type="entry name" value="GDHRDH"/>
</dbReference>
<dbReference type="eggNOG" id="KOG1205">
    <property type="taxonomic scope" value="Eukaryota"/>
</dbReference>
<dbReference type="InterPro" id="IPR020904">
    <property type="entry name" value="Sc_DH/Rdtase_CS"/>
</dbReference>
<dbReference type="SUPFAM" id="SSF51735">
    <property type="entry name" value="NAD(P)-binding Rossmann-fold domains"/>
    <property type="match status" value="1"/>
</dbReference>
<dbReference type="InterPro" id="IPR036291">
    <property type="entry name" value="NAD(P)-bd_dom_sf"/>
</dbReference>
<dbReference type="GeneID" id="9594438"/>
<dbReference type="FunFam" id="3.40.50.720:FF:000047">
    <property type="entry name" value="NADP-dependent L-serine/L-allo-threonine dehydrogenase"/>
    <property type="match status" value="1"/>
</dbReference>
<protein>
    <recommendedName>
        <fullName evidence="7">NAD(P)-binding protein</fullName>
    </recommendedName>
</protein>
<evidence type="ECO:0000313" key="5">
    <source>
        <dbReference type="EMBL" id="EFJ01159.1"/>
    </source>
</evidence>